<dbReference type="Gene3D" id="3.10.290.10">
    <property type="entry name" value="RNA-binding S4 domain"/>
    <property type="match status" value="1"/>
</dbReference>
<evidence type="ECO:0000256" key="5">
    <source>
        <dbReference type="ARBA" id="ARBA00039989"/>
    </source>
</evidence>
<dbReference type="PROSITE" id="PS50889">
    <property type="entry name" value="S4"/>
    <property type="match status" value="1"/>
</dbReference>
<evidence type="ECO:0000313" key="13">
    <source>
        <dbReference type="EMBL" id="QLG88850.1"/>
    </source>
</evidence>
<dbReference type="InterPro" id="IPR050343">
    <property type="entry name" value="RsuA_PseudoU_synthase"/>
</dbReference>
<dbReference type="KEGG" id="chiz:HQ393_11730"/>
<dbReference type="PANTHER" id="PTHR47683">
    <property type="entry name" value="PSEUDOURIDINE SYNTHASE FAMILY PROTEIN-RELATED"/>
    <property type="match status" value="1"/>
</dbReference>
<dbReference type="InterPro" id="IPR042092">
    <property type="entry name" value="PsdUridine_s_RsuA/RluB/E/F_cat"/>
</dbReference>
<dbReference type="SUPFAM" id="SSF55174">
    <property type="entry name" value="Alpha-L RNA-binding motif"/>
    <property type="match status" value="1"/>
</dbReference>
<proteinExistence type="predicted"/>
<dbReference type="GO" id="GO:0000455">
    <property type="term" value="P:enzyme-directed rRNA pseudouridine synthesis"/>
    <property type="evidence" value="ECO:0007669"/>
    <property type="project" value="UniProtKB-ARBA"/>
</dbReference>
<dbReference type="CDD" id="cd00165">
    <property type="entry name" value="S4"/>
    <property type="match status" value="1"/>
</dbReference>
<dbReference type="Pfam" id="PF01479">
    <property type="entry name" value="S4"/>
    <property type="match status" value="1"/>
</dbReference>
<sequence length="255" mass="28622">MSDQQDQAASAPEMLRLSKRLAELGLCSRREADEYIAKGWVRVDGEVVNVLGTKVYPTQHVELDPIAQQIQDSRVTILINKPVGYVSGQAEDGYEPAVVLFKPENQWEGDTSGVRFSPVHFQGLAPAGRLDIDSVGLLVLTQDGVVAKTLIGENSQVEKEYLVRVSGHLKGDGLRLLNHGLSLDGEALKPARVWWQNKDQLRFILREGKKRQIRRMCEMVGLEVVGLQRIRIGRILLGDLPRGQWRYLRSDESFI</sequence>
<evidence type="ECO:0000256" key="7">
    <source>
        <dbReference type="ARBA" id="ARBA00041697"/>
    </source>
</evidence>
<dbReference type="InterPro" id="IPR020094">
    <property type="entry name" value="TruA/RsuA/RluB/E/F_N"/>
</dbReference>
<dbReference type="AlphaFoldDB" id="A0A7H9BJL1"/>
<dbReference type="NCBIfam" id="TIGR00093">
    <property type="entry name" value="pseudouridine synthase"/>
    <property type="match status" value="1"/>
</dbReference>
<evidence type="ECO:0000256" key="8">
    <source>
        <dbReference type="ARBA" id="ARBA00042843"/>
    </source>
</evidence>
<accession>A0A7H9BJL1</accession>
<dbReference type="InterPro" id="IPR036986">
    <property type="entry name" value="S4_RNA-bd_sf"/>
</dbReference>
<protein>
    <recommendedName>
        <fullName evidence="5">Dual-specificity RNA pseudouridine synthase RluF</fullName>
        <ecNumber evidence="4">5.4.99.21</ecNumber>
    </recommendedName>
    <alternativeName>
        <fullName evidence="7">23S rRNA pseudouridine(2604) synthase</fullName>
    </alternativeName>
    <alternativeName>
        <fullName evidence="9">Ribosomal large subunit pseudouridine synthase F</fullName>
    </alternativeName>
    <alternativeName>
        <fullName evidence="8">rRNA pseudouridylate synthase F</fullName>
    </alternativeName>
    <alternativeName>
        <fullName evidence="10">rRNA-uridine isomerase F</fullName>
    </alternativeName>
    <alternativeName>
        <fullName evidence="6">tRNA(Tyr) pseudouridine(35) synthase</fullName>
    </alternativeName>
</protein>
<dbReference type="InterPro" id="IPR020103">
    <property type="entry name" value="PsdUridine_synth_cat_dom_sf"/>
</dbReference>
<evidence type="ECO:0000256" key="3">
    <source>
        <dbReference type="ARBA" id="ARBA00036535"/>
    </source>
</evidence>
<dbReference type="RefSeq" id="WP_179355353.1">
    <property type="nucleotide sequence ID" value="NZ_CP058627.1"/>
</dbReference>
<dbReference type="CDD" id="cd02555">
    <property type="entry name" value="PSSA_1"/>
    <property type="match status" value="1"/>
</dbReference>
<evidence type="ECO:0000256" key="9">
    <source>
        <dbReference type="ARBA" id="ARBA00042890"/>
    </source>
</evidence>
<dbReference type="GO" id="GO:0160138">
    <property type="term" value="F:23S rRNA pseudouridine(2604) synthase activity"/>
    <property type="evidence" value="ECO:0007669"/>
    <property type="project" value="UniProtKB-EC"/>
</dbReference>
<dbReference type="SUPFAM" id="SSF55120">
    <property type="entry name" value="Pseudouridine synthase"/>
    <property type="match status" value="1"/>
</dbReference>
<evidence type="ECO:0000256" key="6">
    <source>
        <dbReference type="ARBA" id="ARBA00041420"/>
    </source>
</evidence>
<gene>
    <name evidence="13" type="ORF">HQ393_11730</name>
</gene>
<keyword evidence="1" id="KW-0413">Isomerase</keyword>
<dbReference type="SMART" id="SM00363">
    <property type="entry name" value="S4"/>
    <property type="match status" value="1"/>
</dbReference>
<organism evidence="13 14">
    <name type="scientific">Chitinibacter bivalviorum</name>
    <dbReference type="NCBI Taxonomy" id="2739434"/>
    <lineage>
        <taxon>Bacteria</taxon>
        <taxon>Pseudomonadati</taxon>
        <taxon>Pseudomonadota</taxon>
        <taxon>Betaproteobacteria</taxon>
        <taxon>Neisseriales</taxon>
        <taxon>Chitinibacteraceae</taxon>
        <taxon>Chitinibacter</taxon>
    </lineage>
</organism>
<comment type="catalytic activity">
    <reaction evidence="3">
        <text>uridine(2604) in 23S rRNA = pseudouridine(2604) in 23S rRNA</text>
        <dbReference type="Rhea" id="RHEA:38875"/>
        <dbReference type="Rhea" id="RHEA-COMP:10093"/>
        <dbReference type="Rhea" id="RHEA-COMP:10094"/>
        <dbReference type="ChEBI" id="CHEBI:65314"/>
        <dbReference type="ChEBI" id="CHEBI:65315"/>
        <dbReference type="EC" id="5.4.99.21"/>
    </reaction>
</comment>
<dbReference type="Pfam" id="PF00849">
    <property type="entry name" value="PseudoU_synth_2"/>
    <property type="match status" value="1"/>
</dbReference>
<dbReference type="InterPro" id="IPR002942">
    <property type="entry name" value="S4_RNA-bd"/>
</dbReference>
<feature type="domain" description="RNA-binding S4" evidence="12">
    <location>
        <begin position="15"/>
        <end position="71"/>
    </location>
</feature>
<keyword evidence="11" id="KW-0694">RNA-binding</keyword>
<name>A0A7H9BJL1_9NEIS</name>
<dbReference type="Proteomes" id="UP000509597">
    <property type="component" value="Chromosome"/>
</dbReference>
<evidence type="ECO:0000259" key="12">
    <source>
        <dbReference type="SMART" id="SM00363"/>
    </source>
</evidence>
<dbReference type="EMBL" id="CP058627">
    <property type="protein sequence ID" value="QLG88850.1"/>
    <property type="molecule type" value="Genomic_DNA"/>
</dbReference>
<dbReference type="PANTHER" id="PTHR47683:SF2">
    <property type="entry name" value="RNA-BINDING S4 DOMAIN-CONTAINING PROTEIN"/>
    <property type="match status" value="1"/>
</dbReference>
<dbReference type="InterPro" id="IPR000748">
    <property type="entry name" value="PsdUridine_synth_RsuA/RluB/E/F"/>
</dbReference>
<keyword evidence="14" id="KW-1185">Reference proteome</keyword>
<dbReference type="GO" id="GO:0003723">
    <property type="term" value="F:RNA binding"/>
    <property type="evidence" value="ECO:0007669"/>
    <property type="project" value="UniProtKB-KW"/>
</dbReference>
<dbReference type="Gene3D" id="3.30.70.580">
    <property type="entry name" value="Pseudouridine synthase I, catalytic domain, N-terminal subdomain"/>
    <property type="match status" value="1"/>
</dbReference>
<dbReference type="InterPro" id="IPR006145">
    <property type="entry name" value="PsdUridine_synth_RsuA/RluA"/>
</dbReference>
<evidence type="ECO:0000256" key="2">
    <source>
        <dbReference type="ARBA" id="ARBA00036390"/>
    </source>
</evidence>
<evidence type="ECO:0000313" key="14">
    <source>
        <dbReference type="Proteomes" id="UP000509597"/>
    </source>
</evidence>
<dbReference type="FunFam" id="3.30.70.1560:FF:000005">
    <property type="entry name" value="RNA pseudouridylate synthase"/>
    <property type="match status" value="1"/>
</dbReference>
<comment type="catalytic activity">
    <reaction evidence="2">
        <text>uridine(35) in tRNA(Tyr) = pseudouridine(35) in tRNA(Tyr)</text>
        <dbReference type="Rhea" id="RHEA:60556"/>
        <dbReference type="Rhea" id="RHEA-COMP:15607"/>
        <dbReference type="Rhea" id="RHEA-COMP:15608"/>
        <dbReference type="ChEBI" id="CHEBI:65314"/>
        <dbReference type="ChEBI" id="CHEBI:65315"/>
    </reaction>
</comment>
<evidence type="ECO:0000256" key="11">
    <source>
        <dbReference type="PROSITE-ProRule" id="PRU00182"/>
    </source>
</evidence>
<dbReference type="Gene3D" id="3.30.70.1560">
    <property type="entry name" value="Alpha-L RNA-binding motif"/>
    <property type="match status" value="1"/>
</dbReference>
<evidence type="ECO:0000256" key="4">
    <source>
        <dbReference type="ARBA" id="ARBA00038922"/>
    </source>
</evidence>
<reference evidence="13 14" key="1">
    <citation type="submission" date="2020-07" db="EMBL/GenBank/DDBJ databases">
        <title>Complete genome sequence of Chitinibacter sp. 2T18.</title>
        <authorList>
            <person name="Bae J.-W."/>
            <person name="Choi J.-W."/>
        </authorList>
    </citation>
    <scope>NUCLEOTIDE SEQUENCE [LARGE SCALE GENOMIC DNA]</scope>
    <source>
        <strain evidence="13 14">2T18</strain>
    </source>
</reference>
<dbReference type="EC" id="5.4.99.21" evidence="4"/>
<evidence type="ECO:0000256" key="10">
    <source>
        <dbReference type="ARBA" id="ARBA00043147"/>
    </source>
</evidence>
<evidence type="ECO:0000256" key="1">
    <source>
        <dbReference type="ARBA" id="ARBA00023235"/>
    </source>
</evidence>